<gene>
    <name evidence="1" type="ORF">ACO22_08186</name>
</gene>
<name>A0A1D2J2I3_PARBR</name>
<proteinExistence type="predicted"/>
<dbReference type="Proteomes" id="UP000242814">
    <property type="component" value="Unassembled WGS sequence"/>
</dbReference>
<organism evidence="1 2">
    <name type="scientific">Paracoccidioides brasiliensis</name>
    <dbReference type="NCBI Taxonomy" id="121759"/>
    <lineage>
        <taxon>Eukaryota</taxon>
        <taxon>Fungi</taxon>
        <taxon>Dikarya</taxon>
        <taxon>Ascomycota</taxon>
        <taxon>Pezizomycotina</taxon>
        <taxon>Eurotiomycetes</taxon>
        <taxon>Eurotiomycetidae</taxon>
        <taxon>Onygenales</taxon>
        <taxon>Ajellomycetaceae</taxon>
        <taxon>Paracoccidioides</taxon>
    </lineage>
</organism>
<dbReference type="EMBL" id="LZYO01001354">
    <property type="protein sequence ID" value="ODH12518.1"/>
    <property type="molecule type" value="Genomic_DNA"/>
</dbReference>
<comment type="caution">
    <text evidence="1">The sequence shown here is derived from an EMBL/GenBank/DDBJ whole genome shotgun (WGS) entry which is preliminary data.</text>
</comment>
<protein>
    <submittedName>
        <fullName evidence="1">Uncharacterized protein</fullName>
    </submittedName>
</protein>
<sequence length="64" mass="7583">MDWEIHIVLRRIRPSTFFEDLSEIFDHVPPPLSRGPPNLFEDMQTLNAHKQPAFQLKLIIMLNQ</sequence>
<accession>A0A1D2J2I3</accession>
<reference evidence="1 2" key="1">
    <citation type="submission" date="2016-06" db="EMBL/GenBank/DDBJ databases">
        <authorList>
            <person name="Kjaerup R.B."/>
            <person name="Dalgaard T.S."/>
            <person name="Juul-Madsen H.R."/>
        </authorList>
    </citation>
    <scope>NUCLEOTIDE SEQUENCE [LARGE SCALE GENOMIC DNA]</scope>
    <source>
        <strain evidence="1 2">Pb300</strain>
    </source>
</reference>
<evidence type="ECO:0000313" key="2">
    <source>
        <dbReference type="Proteomes" id="UP000242814"/>
    </source>
</evidence>
<evidence type="ECO:0000313" key="1">
    <source>
        <dbReference type="EMBL" id="ODH12518.1"/>
    </source>
</evidence>
<dbReference type="AlphaFoldDB" id="A0A1D2J2I3"/>